<reference evidence="3" key="1">
    <citation type="journal article" date="2013" name="Science">
        <title>The Amborella genome and the evolution of flowering plants.</title>
        <authorList>
            <consortium name="Amborella Genome Project"/>
        </authorList>
    </citation>
    <scope>NUCLEOTIDE SEQUENCE [LARGE SCALE GENOMIC DNA]</scope>
</reference>
<evidence type="ECO:0000313" key="2">
    <source>
        <dbReference type="EMBL" id="ERN03558.1"/>
    </source>
</evidence>
<feature type="region of interest" description="Disordered" evidence="1">
    <location>
        <begin position="1"/>
        <end position="127"/>
    </location>
</feature>
<keyword evidence="3" id="KW-1185">Reference proteome</keyword>
<dbReference type="EMBL" id="KI394353">
    <property type="protein sequence ID" value="ERN03558.1"/>
    <property type="molecule type" value="Genomic_DNA"/>
</dbReference>
<dbReference type="Proteomes" id="UP000017836">
    <property type="component" value="Unassembled WGS sequence"/>
</dbReference>
<dbReference type="AlphaFoldDB" id="W1P6K4"/>
<dbReference type="HOGENOM" id="CLU_1973498_0_0_1"/>
<name>W1P6K4_AMBTC</name>
<protein>
    <submittedName>
        <fullName evidence="2">Uncharacterized protein</fullName>
    </submittedName>
</protein>
<accession>W1P6K4</accession>
<evidence type="ECO:0000313" key="3">
    <source>
        <dbReference type="Proteomes" id="UP000017836"/>
    </source>
</evidence>
<proteinExistence type="predicted"/>
<sequence>MMPNQGHISHKTLVLGDIPPNQGDVAQLRSHRPQVPESKGSLAKLAAHPTSSSKSKTGATQLGARHPPLQKSKSESGAAKIYTIGNTPAAPNAPDPHGQVDPSLPPQGESLVKSRRNPQKTHSMGFQ</sequence>
<organism evidence="2 3">
    <name type="scientific">Amborella trichopoda</name>
    <dbReference type="NCBI Taxonomy" id="13333"/>
    <lineage>
        <taxon>Eukaryota</taxon>
        <taxon>Viridiplantae</taxon>
        <taxon>Streptophyta</taxon>
        <taxon>Embryophyta</taxon>
        <taxon>Tracheophyta</taxon>
        <taxon>Spermatophyta</taxon>
        <taxon>Magnoliopsida</taxon>
        <taxon>Amborellales</taxon>
        <taxon>Amborellaceae</taxon>
        <taxon>Amborella</taxon>
    </lineage>
</organism>
<evidence type="ECO:0000256" key="1">
    <source>
        <dbReference type="SAM" id="MobiDB-lite"/>
    </source>
</evidence>
<gene>
    <name evidence="2" type="ORF">AMTR_s00042p00030130</name>
</gene>
<feature type="compositionally biased region" description="Polar residues" evidence="1">
    <location>
        <begin position="49"/>
        <end position="60"/>
    </location>
</feature>
<dbReference type="Gramene" id="ERN03558">
    <property type="protein sequence ID" value="ERN03558"/>
    <property type="gene ID" value="AMTR_s00042p00030130"/>
</dbReference>